<organism evidence="3 4">
    <name type="scientific">Heligmosomoides polygyrus</name>
    <name type="common">Parasitic roundworm</name>
    <dbReference type="NCBI Taxonomy" id="6339"/>
    <lineage>
        <taxon>Eukaryota</taxon>
        <taxon>Metazoa</taxon>
        <taxon>Ecdysozoa</taxon>
        <taxon>Nematoda</taxon>
        <taxon>Chromadorea</taxon>
        <taxon>Rhabditida</taxon>
        <taxon>Rhabditina</taxon>
        <taxon>Rhabditomorpha</taxon>
        <taxon>Strongyloidea</taxon>
        <taxon>Heligmosomidae</taxon>
        <taxon>Heligmosomoides</taxon>
    </lineage>
</organism>
<dbReference type="InterPro" id="IPR016197">
    <property type="entry name" value="Chromo-like_dom_sf"/>
</dbReference>
<dbReference type="AlphaFoldDB" id="A0A183GQB9"/>
<proteinExistence type="predicted"/>
<dbReference type="Proteomes" id="UP000050761">
    <property type="component" value="Unassembled WGS sequence"/>
</dbReference>
<feature type="domain" description="Chromo" evidence="1">
    <location>
        <begin position="39"/>
        <end position="88"/>
    </location>
</feature>
<name>A0A183GQB9_HELPZ</name>
<evidence type="ECO:0000313" key="3">
    <source>
        <dbReference type="Proteomes" id="UP000050761"/>
    </source>
</evidence>
<accession>A0A3P8DXW7</accession>
<dbReference type="WBParaSite" id="HPBE_0002488901-mRNA-1">
    <property type="protein sequence ID" value="HPBE_0002488901-mRNA-1"/>
    <property type="gene ID" value="HPBE_0002488901"/>
</dbReference>
<dbReference type="Gene3D" id="2.40.50.40">
    <property type="match status" value="1"/>
</dbReference>
<sequence length="325" mass="35747">MTEETPNAKPRRASLIKATENIKSATKTAPKRKRRDDEYEVEAILSHIVVDGVTIYSVSWVGYPGEITEMTEDELQNCSELLNAYKEKAKAAGDVGLFLPASAQDGFNGSAENHSSMNGFANAHSSSPEILTKYNEPVVLVSYKEPLPAGFEDKQDEIVPIRIIAEADPQVRTISLYELEQESPEYCWKYCGTSLIAQYHIEMAHQQGHHAYGGSSQLPVFYAVIPHFVSPFELSIQPKFLEKTRQKLLLKMAGEYSGDAEFNFASHQVGSDSANILIINTESGAVRGSVKFAETRGQVKLPLSGGVEFVLTPVGEQRAEALTTS</sequence>
<dbReference type="InterPro" id="IPR000953">
    <property type="entry name" value="Chromo/chromo_shadow_dom"/>
</dbReference>
<protein>
    <submittedName>
        <fullName evidence="4">Chromo domain-containing protein</fullName>
    </submittedName>
</protein>
<accession>A0A183GQB9</accession>
<evidence type="ECO:0000313" key="4">
    <source>
        <dbReference type="WBParaSite" id="HPBE_0002488901-mRNA-1"/>
    </source>
</evidence>
<reference evidence="4" key="2">
    <citation type="submission" date="2019-09" db="UniProtKB">
        <authorList>
            <consortium name="WormBaseParasite"/>
        </authorList>
    </citation>
    <scope>IDENTIFICATION</scope>
</reference>
<dbReference type="OrthoDB" id="433924at2759"/>
<gene>
    <name evidence="2" type="ORF">HPBE_LOCUS24888</name>
</gene>
<dbReference type="SUPFAM" id="SSF54160">
    <property type="entry name" value="Chromo domain-like"/>
    <property type="match status" value="1"/>
</dbReference>
<dbReference type="SMART" id="SM00298">
    <property type="entry name" value="CHROMO"/>
    <property type="match status" value="1"/>
</dbReference>
<dbReference type="EMBL" id="UZAH01037018">
    <property type="protein sequence ID" value="VDP47870.1"/>
    <property type="molecule type" value="Genomic_DNA"/>
</dbReference>
<evidence type="ECO:0000259" key="1">
    <source>
        <dbReference type="PROSITE" id="PS50013"/>
    </source>
</evidence>
<reference evidence="2 3" key="1">
    <citation type="submission" date="2018-11" db="EMBL/GenBank/DDBJ databases">
        <authorList>
            <consortium name="Pathogen Informatics"/>
        </authorList>
    </citation>
    <scope>NUCLEOTIDE SEQUENCE [LARGE SCALE GENOMIC DNA]</scope>
</reference>
<keyword evidence="3" id="KW-1185">Reference proteome</keyword>
<dbReference type="PROSITE" id="PS50013">
    <property type="entry name" value="CHROMO_2"/>
    <property type="match status" value="1"/>
</dbReference>
<evidence type="ECO:0000313" key="2">
    <source>
        <dbReference type="EMBL" id="VDP47870.1"/>
    </source>
</evidence>